<evidence type="ECO:0000313" key="2">
    <source>
        <dbReference type="Proteomes" id="UP001063698"/>
    </source>
</evidence>
<dbReference type="AlphaFoldDB" id="A0A977KBM3"/>
<reference evidence="1" key="1">
    <citation type="submission" date="2013-11" db="EMBL/GenBank/DDBJ databases">
        <title>Comparative genomics of Ignicoccus.</title>
        <authorList>
            <person name="Podar M."/>
        </authorList>
    </citation>
    <scope>NUCLEOTIDE SEQUENCE</scope>
    <source>
        <strain evidence="1">DSM 13166</strain>
    </source>
</reference>
<dbReference type="KEGG" id="ipc:IPA_06950"/>
<keyword evidence="2" id="KW-1185">Reference proteome</keyword>
<dbReference type="Proteomes" id="UP001063698">
    <property type="component" value="Chromosome"/>
</dbReference>
<organism evidence="1 2">
    <name type="scientific">Ignicoccus pacificus DSM 13166</name>
    <dbReference type="NCBI Taxonomy" id="940294"/>
    <lineage>
        <taxon>Archaea</taxon>
        <taxon>Thermoproteota</taxon>
        <taxon>Thermoprotei</taxon>
        <taxon>Desulfurococcales</taxon>
        <taxon>Desulfurococcaceae</taxon>
        <taxon>Ignicoccus</taxon>
    </lineage>
</organism>
<proteinExistence type="predicted"/>
<name>A0A977KBM3_9CREN</name>
<gene>
    <name evidence="1" type="ORF">IPA_06950</name>
</gene>
<evidence type="ECO:0000313" key="1">
    <source>
        <dbReference type="EMBL" id="UXD22645.1"/>
    </source>
</evidence>
<accession>A0A977KBM3</accession>
<sequence length="286" mass="32147">MIAYETLVHLLKTMPGEEGIVIDISTDVDAVMPVKGCLAGYLYGKMHPADAMARMPGFTTAYYARLFSPSCSRFFGSREWSKLLRDVEELVGLLTMEVASYLERGAHVIITARFDLFTENFLIPFLSSPIIKKYAKVVFVGKESKRCIAELLHLVEKIKYNNAVVFLNKIPAAEIMNVREEILRWATLRKLHLAVLLPLTKQLYYRDFTEYTSVIMRAQTNPHARTISEIFRRMLAVMYGQEKGGKLMALIGGLLSATELPGTYVTEESQASASQVAPSAPFLEHP</sequence>
<protein>
    <submittedName>
        <fullName evidence="1">Uncharacterized protein</fullName>
    </submittedName>
</protein>
<dbReference type="EMBL" id="CP006868">
    <property type="protein sequence ID" value="UXD22645.1"/>
    <property type="molecule type" value="Genomic_DNA"/>
</dbReference>